<comment type="similarity">
    <text evidence="2">Belongs to the urea transporter family.</text>
</comment>
<dbReference type="InterPro" id="IPR016047">
    <property type="entry name" value="M23ase_b-sheet_dom"/>
</dbReference>
<feature type="transmembrane region" description="Helical" evidence="7">
    <location>
        <begin position="64"/>
        <end position="83"/>
    </location>
</feature>
<evidence type="ECO:0000256" key="3">
    <source>
        <dbReference type="ARBA" id="ARBA00022475"/>
    </source>
</evidence>
<proteinExistence type="inferred from homology"/>
<evidence type="ECO:0000259" key="8">
    <source>
        <dbReference type="Pfam" id="PF01551"/>
    </source>
</evidence>
<feature type="domain" description="M23ase beta-sheet core" evidence="8">
    <location>
        <begin position="381"/>
        <end position="470"/>
    </location>
</feature>
<dbReference type="CDD" id="cd12797">
    <property type="entry name" value="M23_peptidase"/>
    <property type="match status" value="1"/>
</dbReference>
<feature type="transmembrane region" description="Helical" evidence="7">
    <location>
        <begin position="192"/>
        <end position="212"/>
    </location>
</feature>
<dbReference type="Gene3D" id="1.10.3430.10">
    <property type="entry name" value="Ammonium transporter AmtB like domains"/>
    <property type="match status" value="1"/>
</dbReference>
<dbReference type="InterPro" id="IPR029020">
    <property type="entry name" value="Ammonium/urea_transptr"/>
</dbReference>
<feature type="transmembrane region" description="Helical" evidence="7">
    <location>
        <begin position="25"/>
        <end position="52"/>
    </location>
</feature>
<evidence type="ECO:0000256" key="6">
    <source>
        <dbReference type="ARBA" id="ARBA00023136"/>
    </source>
</evidence>
<dbReference type="Pfam" id="PF03253">
    <property type="entry name" value="UT"/>
    <property type="match status" value="1"/>
</dbReference>
<feature type="transmembrane region" description="Helical" evidence="7">
    <location>
        <begin position="246"/>
        <end position="267"/>
    </location>
</feature>
<reference evidence="9" key="1">
    <citation type="submission" date="2019-02" db="EMBL/GenBank/DDBJ databases">
        <authorList>
            <person name="Gruber-Vodicka R. H."/>
            <person name="Seah K. B. B."/>
        </authorList>
    </citation>
    <scope>NUCLEOTIDE SEQUENCE</scope>
    <source>
        <strain evidence="9">BECK_BZ106</strain>
    </source>
</reference>
<dbReference type="GO" id="GO:0005886">
    <property type="term" value="C:plasma membrane"/>
    <property type="evidence" value="ECO:0007669"/>
    <property type="project" value="UniProtKB-SubCell"/>
</dbReference>
<dbReference type="AlphaFoldDB" id="A0A450TKN6"/>
<dbReference type="InterPro" id="IPR004937">
    <property type="entry name" value="Urea_transporter"/>
</dbReference>
<keyword evidence="3" id="KW-1003">Cell membrane</keyword>
<evidence type="ECO:0000256" key="2">
    <source>
        <dbReference type="ARBA" id="ARBA00005914"/>
    </source>
</evidence>
<gene>
    <name evidence="9" type="ORF">BECKFW1821B_GA0114236_11407</name>
</gene>
<protein>
    <submittedName>
        <fullName evidence="9">Urea transporter</fullName>
    </submittedName>
</protein>
<evidence type="ECO:0000256" key="1">
    <source>
        <dbReference type="ARBA" id="ARBA00004651"/>
    </source>
</evidence>
<feature type="transmembrane region" description="Helical" evidence="7">
    <location>
        <begin position="158"/>
        <end position="185"/>
    </location>
</feature>
<dbReference type="EMBL" id="CAADFD010000140">
    <property type="protein sequence ID" value="VFJ68139.1"/>
    <property type="molecule type" value="Genomic_DNA"/>
</dbReference>
<feature type="transmembrane region" description="Helical" evidence="7">
    <location>
        <begin position="279"/>
        <end position="299"/>
    </location>
</feature>
<organism evidence="9">
    <name type="scientific">Candidatus Kentrum sp. FW</name>
    <dbReference type="NCBI Taxonomy" id="2126338"/>
    <lineage>
        <taxon>Bacteria</taxon>
        <taxon>Pseudomonadati</taxon>
        <taxon>Pseudomonadota</taxon>
        <taxon>Gammaproteobacteria</taxon>
        <taxon>Candidatus Kentrum</taxon>
    </lineage>
</organism>
<feature type="transmembrane region" description="Helical" evidence="7">
    <location>
        <begin position="121"/>
        <end position="138"/>
    </location>
</feature>
<comment type="subcellular location">
    <subcellularLocation>
        <location evidence="1">Cell membrane</location>
        <topology evidence="1">Multi-pass membrane protein</topology>
    </subcellularLocation>
</comment>
<sequence>MNTYLKGFFHSYSEIFFLQSPMAGLLFFLVTLINPNVGIAGIVSVLAAYLFARLIGMGEAFLSSGFFTYNALLVGLAIGYFFVLNAASLFFIVVAGIFAFVISVMVNSILFYYFRLPVLSLPFAIVSPIVYLASHGYGNLRPAGPPYSHEILSLSLPFWLDSFFVSLGSILFSPNALAGMLFALAILLASRILFFLAVMGFTVGAVISGLMANVMGSGFSHVGNFNFILIAMALGGVFLVPGPKSYLIATIAVAGSTILLDSIHLFWVSHGIPVFTIPFNSVTLTFLYVLGLVGFPMVVRRVRSTPEETLDDHLANVRRFRNCPRKLALPFSGKWTVWQGFDGPWTHQGIRRYAYDFVMEKNGKTHKNQGFFPDDYHAFRKPVFSPCRGRVITVISNLPDNAPGVVDETNPWGNFIIIDTTLGHFVELSHFALGSIRVQEGQWIEAGTQLGLCGNSGYSPQPHIHVQVQEAAWAGTATVPFCFCGYLEESNAVFDDCPPEKATVEAIPVDQILASRMGFILERQFTFRARQGERRPETVTWNVGMADNGETYLDSGKGRLFFNKDQCSFYFYRLEGDDPWLSLLFTALPRMPLMYRRGMDWQDTPPVFAVGRGWRKHLANLAMAFHHGITKIEYTSAWESEGVITGTVRGRFFGKPLPIHVVLDPQSGFSRIRVGDRWLEYSDLRAKR</sequence>
<evidence type="ECO:0000313" key="9">
    <source>
        <dbReference type="EMBL" id="VFJ68139.1"/>
    </source>
</evidence>
<keyword evidence="5 7" id="KW-1133">Transmembrane helix</keyword>
<dbReference type="Pfam" id="PF01551">
    <property type="entry name" value="Peptidase_M23"/>
    <property type="match status" value="1"/>
</dbReference>
<keyword evidence="4 7" id="KW-0812">Transmembrane</keyword>
<dbReference type="PANTHER" id="PTHR10464">
    <property type="entry name" value="UREA TRANSPORTER"/>
    <property type="match status" value="1"/>
</dbReference>
<dbReference type="SUPFAM" id="SSF51261">
    <property type="entry name" value="Duplicated hybrid motif"/>
    <property type="match status" value="1"/>
</dbReference>
<evidence type="ECO:0000256" key="7">
    <source>
        <dbReference type="SAM" id="Phobius"/>
    </source>
</evidence>
<dbReference type="InterPro" id="IPR011055">
    <property type="entry name" value="Dup_hybrid_motif"/>
</dbReference>
<accession>A0A450TKN6</accession>
<evidence type="ECO:0000256" key="5">
    <source>
        <dbReference type="ARBA" id="ARBA00022989"/>
    </source>
</evidence>
<evidence type="ECO:0000256" key="4">
    <source>
        <dbReference type="ARBA" id="ARBA00022692"/>
    </source>
</evidence>
<dbReference type="GO" id="GO:0015204">
    <property type="term" value="F:urea transmembrane transporter activity"/>
    <property type="evidence" value="ECO:0007669"/>
    <property type="project" value="InterPro"/>
</dbReference>
<keyword evidence="6 7" id="KW-0472">Membrane</keyword>
<dbReference type="Gene3D" id="2.70.70.10">
    <property type="entry name" value="Glucose Permease (Domain IIA)"/>
    <property type="match status" value="1"/>
</dbReference>
<name>A0A450TKN6_9GAMM</name>
<dbReference type="PANTHER" id="PTHR10464:SF4">
    <property type="entry name" value="UREA TRANSPORTER"/>
    <property type="match status" value="1"/>
</dbReference>
<feature type="transmembrane region" description="Helical" evidence="7">
    <location>
        <begin position="218"/>
        <end position="239"/>
    </location>
</feature>
<feature type="transmembrane region" description="Helical" evidence="7">
    <location>
        <begin position="89"/>
        <end position="114"/>
    </location>
</feature>